<dbReference type="CDD" id="cd17324">
    <property type="entry name" value="MFS_NepI_like"/>
    <property type="match status" value="1"/>
</dbReference>
<dbReference type="EMBL" id="CP021112">
    <property type="protein sequence ID" value="ARQ01221.1"/>
    <property type="molecule type" value="Genomic_DNA"/>
</dbReference>
<dbReference type="PROSITE" id="PS50850">
    <property type="entry name" value="MFS"/>
    <property type="match status" value="1"/>
</dbReference>
<dbReference type="InterPro" id="IPR020846">
    <property type="entry name" value="MFS_dom"/>
</dbReference>
<dbReference type="PANTHER" id="PTHR43124">
    <property type="entry name" value="PURINE EFFLUX PUMP PBUE"/>
    <property type="match status" value="1"/>
</dbReference>
<evidence type="ECO:0000256" key="3">
    <source>
        <dbReference type="ARBA" id="ARBA00022692"/>
    </source>
</evidence>
<dbReference type="AlphaFoldDB" id="A0A1W6ZVQ6"/>
<evidence type="ECO:0000313" key="7">
    <source>
        <dbReference type="Proteomes" id="UP000194137"/>
    </source>
</evidence>
<dbReference type="GO" id="GO:0022857">
    <property type="term" value="F:transmembrane transporter activity"/>
    <property type="evidence" value="ECO:0007669"/>
    <property type="project" value="InterPro"/>
</dbReference>
<dbReference type="STRING" id="1235591.CAK95_20560"/>
<dbReference type="Gene3D" id="1.20.1250.20">
    <property type="entry name" value="MFS general substrate transporter like domains"/>
    <property type="match status" value="1"/>
</dbReference>
<keyword evidence="2" id="KW-1003">Cell membrane</keyword>
<organism evidence="6 7">
    <name type="scientific">Pseudorhodoplanes sinuspersici</name>
    <dbReference type="NCBI Taxonomy" id="1235591"/>
    <lineage>
        <taxon>Bacteria</taxon>
        <taxon>Pseudomonadati</taxon>
        <taxon>Pseudomonadota</taxon>
        <taxon>Alphaproteobacteria</taxon>
        <taxon>Hyphomicrobiales</taxon>
        <taxon>Pseudorhodoplanes</taxon>
    </lineage>
</organism>
<dbReference type="OrthoDB" id="8136422at2"/>
<dbReference type="InterPro" id="IPR036259">
    <property type="entry name" value="MFS_trans_sf"/>
</dbReference>
<name>A0A1W6ZVQ6_9HYPH</name>
<dbReference type="Pfam" id="PF07690">
    <property type="entry name" value="MFS_1"/>
    <property type="match status" value="1"/>
</dbReference>
<keyword evidence="5" id="KW-0472">Membrane</keyword>
<evidence type="ECO:0000256" key="5">
    <source>
        <dbReference type="ARBA" id="ARBA00023136"/>
    </source>
</evidence>
<keyword evidence="3" id="KW-0812">Transmembrane</keyword>
<gene>
    <name evidence="6" type="ORF">CAK95_20560</name>
</gene>
<dbReference type="SUPFAM" id="SSF103473">
    <property type="entry name" value="MFS general substrate transporter"/>
    <property type="match status" value="1"/>
</dbReference>
<dbReference type="PANTHER" id="PTHR43124:SF10">
    <property type="entry name" value="PURINE EFFLUX PUMP PBUE"/>
    <property type="match status" value="1"/>
</dbReference>
<evidence type="ECO:0000256" key="1">
    <source>
        <dbReference type="ARBA" id="ARBA00004651"/>
    </source>
</evidence>
<comment type="subcellular location">
    <subcellularLocation>
        <location evidence="1">Cell membrane</location>
        <topology evidence="1">Multi-pass membrane protein</topology>
    </subcellularLocation>
</comment>
<sequence length="384" mass="40355">MSHLLSRFALMSGNFITGLSVLAPAGMLHELSSGLGVTIRDAGLLVTYGAVILCFGSPVLSWLTTRMGRRLLLTGTLAIVAAGHVASAFADSYAAILLFRIAMLVVVALYTPQAASTIALIVPEKDRASALAFVFLGWSIAIAVGLPLITWLATQFGWRETYLVIGVTAAAVALLNVVVLPRGLKGYPLSLQSFTEIARSKTLLLILLITLFQMSGQFSITIYMAPVLQRLADAGPAAAGIFFAILGVASLIGNVIATSVVGRLGVPRTLAIFMLSMICGSLIWAIGGGILAAMAAGMLMLGLGVTAANSMQQARLIEAAPALASATVALNTSFLYFGQALGSASASILFDHGYYRAIGFVAVAFFLIAFTTFQLTELWRKRSQ</sequence>
<dbReference type="InterPro" id="IPR011701">
    <property type="entry name" value="MFS"/>
</dbReference>
<evidence type="ECO:0000256" key="4">
    <source>
        <dbReference type="ARBA" id="ARBA00022989"/>
    </source>
</evidence>
<evidence type="ECO:0000313" key="6">
    <source>
        <dbReference type="EMBL" id="ARQ01221.1"/>
    </source>
</evidence>
<evidence type="ECO:0000256" key="2">
    <source>
        <dbReference type="ARBA" id="ARBA00022475"/>
    </source>
</evidence>
<keyword evidence="4" id="KW-1133">Transmembrane helix</keyword>
<proteinExistence type="predicted"/>
<protein>
    <submittedName>
        <fullName evidence="6">MFS transporter</fullName>
    </submittedName>
</protein>
<dbReference type="KEGG" id="psin:CAK95_20560"/>
<keyword evidence="7" id="KW-1185">Reference proteome</keyword>
<reference evidence="6" key="1">
    <citation type="submission" date="2017-05" db="EMBL/GenBank/DDBJ databases">
        <title>Full genome sequence of Pseudorhodoplanes sinuspersici.</title>
        <authorList>
            <person name="Dastgheib S.M.M."/>
            <person name="Shavandi M."/>
            <person name="Tirandaz H."/>
        </authorList>
    </citation>
    <scope>NUCLEOTIDE SEQUENCE [LARGE SCALE GENOMIC DNA]</scope>
    <source>
        <strain evidence="6">RIPI110</strain>
    </source>
</reference>
<dbReference type="Proteomes" id="UP000194137">
    <property type="component" value="Chromosome"/>
</dbReference>
<accession>A0A1W6ZVQ6</accession>
<dbReference type="InterPro" id="IPR050189">
    <property type="entry name" value="MFS_Efflux_Transporters"/>
</dbReference>
<dbReference type="GO" id="GO:0005886">
    <property type="term" value="C:plasma membrane"/>
    <property type="evidence" value="ECO:0007669"/>
    <property type="project" value="UniProtKB-SubCell"/>
</dbReference>
<dbReference type="RefSeq" id="WP_086089614.1">
    <property type="nucleotide sequence ID" value="NZ_CP021112.1"/>
</dbReference>